<sequence length="753" mass="86182">MECGGLQVKRNVCFVELERNEFGLINAVQSLETAYLRDYLMKCDMKSSVYIEDSVPSVNDMAEDILSLSDDIIIFVVHKECEALATVAVNYLLDIEDVEVCVISDSQQLGFDDDVVVIYEDVEEKLVSMYGDEGKANEVSVQELSPYEDGILLTRDYMKYGIWLGSGKSGFRNIDVVKREINEVVQLHSSTSNEQKKTIPMKGCFICDIDYFKELILHLENADISGIVLKIPVGQNVLSCIADSSLQLNQVSLDIQLEYEMSSDELKILSELIESNKVCAIKIPADWLTSQTPLIELLLKAHTTGLVEIKPYGEVDSSKISEEIKQAVLINTMRVYYTFYNGYLKSRTGLYAGVKVDGYVHHLEVSNKDSLSNAQLLNEALSINSSIYLRNEKNNITTPLWYFDENGIAYVEDEGYNEYITYMKEESINPSNAIICCDNRIYVNNYAYVADADFRTYSYKEAKQKIKEIREGYIQNNKITYLIRIDDQEDFEIFLEDAKYYCEHHTFGNLPLIYAFMENSCRFVTQNRCCVEKLPRLKLDNNEGIHYCDLNIKDSGKEGTSLFEISHDCLVKKENGMQSKGCYNCPSSGWCAKCMELPYFVSDQYCDIIKKKAYILDYVTSSYIYSGLHERNPKFSDLLPDEIVVSNEFMFNLIPSAIESKVAPYFPKFTTLFICRDSYLLWTPVSTKYYNVSKQFAIVIELLLKRVEADSVPELLADILNLSKDESYEMTKKIFATLKKVGVLYRDIPFETK</sequence>
<evidence type="ECO:0000313" key="2">
    <source>
        <dbReference type="Proteomes" id="UP000199800"/>
    </source>
</evidence>
<gene>
    <name evidence="1" type="ORF">SAMN04487772_11752</name>
</gene>
<keyword evidence="2" id="KW-1185">Reference proteome</keyword>
<dbReference type="STRING" id="29364.SAMN04487772_11752"/>
<proteinExistence type="predicted"/>
<dbReference type="EMBL" id="FOHN01000017">
    <property type="protein sequence ID" value="SET37604.1"/>
    <property type="molecule type" value="Genomic_DNA"/>
</dbReference>
<dbReference type="Proteomes" id="UP000199800">
    <property type="component" value="Unassembled WGS sequence"/>
</dbReference>
<evidence type="ECO:0000313" key="1">
    <source>
        <dbReference type="EMBL" id="SET37604.1"/>
    </source>
</evidence>
<name>A0A1I0DYT3_9FIRM</name>
<protein>
    <submittedName>
        <fullName evidence="1">Uncharacterized protein</fullName>
    </submittedName>
</protein>
<reference evidence="1 2" key="1">
    <citation type="submission" date="2016-10" db="EMBL/GenBank/DDBJ databases">
        <authorList>
            <person name="de Groot N.N."/>
        </authorList>
    </citation>
    <scope>NUCLEOTIDE SEQUENCE [LARGE SCALE GENOMIC DNA]</scope>
    <source>
        <strain evidence="1 2">DSM 1801</strain>
    </source>
</reference>
<dbReference type="AlphaFoldDB" id="A0A1I0DYT3"/>
<organism evidence="1 2">
    <name type="scientific">[Clostridium] polysaccharolyticum</name>
    <dbReference type="NCBI Taxonomy" id="29364"/>
    <lineage>
        <taxon>Bacteria</taxon>
        <taxon>Bacillati</taxon>
        <taxon>Bacillota</taxon>
        <taxon>Clostridia</taxon>
        <taxon>Lachnospirales</taxon>
        <taxon>Lachnospiraceae</taxon>
    </lineage>
</organism>
<accession>A0A1I0DYT3</accession>